<organism evidence="2 3">
    <name type="scientific">Pseudoalteromonas phenolica</name>
    <dbReference type="NCBI Taxonomy" id="161398"/>
    <lineage>
        <taxon>Bacteria</taxon>
        <taxon>Pseudomonadati</taxon>
        <taxon>Pseudomonadota</taxon>
        <taxon>Gammaproteobacteria</taxon>
        <taxon>Alteromonadales</taxon>
        <taxon>Pseudoalteromonadaceae</taxon>
        <taxon>Pseudoalteromonas</taxon>
    </lineage>
</organism>
<proteinExistence type="predicted"/>
<dbReference type="KEGG" id="pphe:PP2015_3854"/>
<accession>A0A0S2K8H9</accession>
<dbReference type="InterPro" id="IPR036701">
    <property type="entry name" value="RraB-like_sf"/>
</dbReference>
<dbReference type="Gene3D" id="3.30.70.970">
    <property type="entry name" value="RraB-like"/>
    <property type="match status" value="1"/>
</dbReference>
<dbReference type="InterPro" id="IPR009671">
    <property type="entry name" value="RraB_dom"/>
</dbReference>
<evidence type="ECO:0000259" key="1">
    <source>
        <dbReference type="Pfam" id="PF06877"/>
    </source>
</evidence>
<dbReference type="STRING" id="161398.PP2015_3854"/>
<dbReference type="Pfam" id="PF06877">
    <property type="entry name" value="RraB"/>
    <property type="match status" value="1"/>
</dbReference>
<dbReference type="EMBL" id="CP013188">
    <property type="protein sequence ID" value="ALO44323.1"/>
    <property type="molecule type" value="Genomic_DNA"/>
</dbReference>
<dbReference type="Proteomes" id="UP000061457">
    <property type="component" value="Chromosome II"/>
</dbReference>
<keyword evidence="3" id="KW-1185">Reference proteome</keyword>
<feature type="domain" description="Regulator of ribonuclease activity B" evidence="1">
    <location>
        <begin position="14"/>
        <end position="117"/>
    </location>
</feature>
<evidence type="ECO:0000313" key="3">
    <source>
        <dbReference type="Proteomes" id="UP000061457"/>
    </source>
</evidence>
<protein>
    <recommendedName>
        <fullName evidence="1">Regulator of ribonuclease activity B domain-containing protein</fullName>
    </recommendedName>
</protein>
<sequence>MDNIPNKNITIEQLDEMFSNIAEQGQWDLSQPLLWGYFFTDNDPSKLELAMPKIQAMGYSVVGIFQAEKEDANEPDLFFLHVEKPEIHDSKSLDKRNDEFYIFAYQNGLDSYDGMDVGPVAQ</sequence>
<dbReference type="OrthoDB" id="9801052at2"/>
<name>A0A0S2K8H9_9GAMM</name>
<gene>
    <name evidence="2" type="ORF">PP2015_3854</name>
</gene>
<dbReference type="PATRIC" id="fig|161398.10.peg.3941"/>
<evidence type="ECO:0000313" key="2">
    <source>
        <dbReference type="EMBL" id="ALO44323.1"/>
    </source>
</evidence>
<reference evidence="2 3" key="1">
    <citation type="submission" date="2015-11" db="EMBL/GenBank/DDBJ databases">
        <authorList>
            <person name="Zhang Y."/>
            <person name="Guo Z."/>
        </authorList>
    </citation>
    <scope>NUCLEOTIDE SEQUENCE [LARGE SCALE GENOMIC DNA]</scope>
    <source>
        <strain evidence="2 3">KCTC 12086</strain>
    </source>
</reference>
<dbReference type="AlphaFoldDB" id="A0A0S2K8H9"/>